<dbReference type="EC" id="2.3.2.27" evidence="15"/>
<keyword evidence="11 15" id="KW-0175">Coiled coil</keyword>
<dbReference type="GO" id="GO:0006325">
    <property type="term" value="P:chromatin organization"/>
    <property type="evidence" value="ECO:0007669"/>
    <property type="project" value="UniProtKB-KW"/>
</dbReference>
<dbReference type="PROSITE" id="PS50089">
    <property type="entry name" value="ZF_RING_2"/>
    <property type="match status" value="1"/>
</dbReference>
<evidence type="ECO:0000256" key="6">
    <source>
        <dbReference type="ARBA" id="ARBA00022723"/>
    </source>
</evidence>
<sequence>MEVEYESRKREVSEIEDDDGLPEDLQVKKAKKPLDREIEKGTPLTQKEVVYFQKEAIWRQMQFYKRKYRLVVGDLDKYERKYERVMSQIVVLSTWYEQLMTLFRGQNEESSPSPLFVEEILITNEDLDTKLKDKRDQLLQVIGPVLQRQQNFTDGDIIEKLSRLNNELSSVKTQFASLKAKKNSLSEKVELLNSEMDRILKSQDRHSSITLTKVDESMDNPSILSLKSEAPNGVQKNSIDNNDSDKNNFSNGNGSVKIENSNDNELSHAVDKEKYESLLIELKELQAANEKLEEQFKAVTTQSNNQSKELHLLQEKLAHLTPSDLEKYSNYQILKSTNEHLVHKIEELNRMNDLSLHKLSEMELNLQEVKNFLDKELLNENDTLKKLVQKGELDLVRIRTARDELLGKYTVLEQQINAQKGYNELVKLNENLLLRIKALETETVTNDIENDEKLLNETNESLVKRIKILQNELKEIESIFHSVLETANAKLKNASELENLIKKLTIEKNKADQKYFASMRLKDLLLLENKILKVQIGKTQELLTKFNELEKAYVAKIDILTRSVNDYKLIKENSIQEMSKLQEQVKVLTMKKHLLTKELKRLLSKCEMLNDELTISTNKLNERDLRLSKLDSKLKQTDSLLKKYKANNTNSLLQEDEKQLEALRAIAKCSVCAKNWKDTAITVCGHVFCNLCTQERLAARLRRCPSCNKSFSANDLLSIHL</sequence>
<dbReference type="FunFam" id="3.30.40.10:FF:000414">
    <property type="entry name" value="E3 ubiquitin protein ligase"/>
    <property type="match status" value="1"/>
</dbReference>
<feature type="region of interest" description="Disordered" evidence="17">
    <location>
        <begin position="223"/>
        <end position="267"/>
    </location>
</feature>
<feature type="coiled-coil region" evidence="16">
    <location>
        <begin position="564"/>
        <end position="666"/>
    </location>
</feature>
<keyword evidence="5 15" id="KW-0808">Transferase</keyword>
<evidence type="ECO:0000256" key="14">
    <source>
        <dbReference type="PROSITE-ProRule" id="PRU00175"/>
    </source>
</evidence>
<evidence type="ECO:0000256" key="17">
    <source>
        <dbReference type="SAM" id="MobiDB-lite"/>
    </source>
</evidence>
<keyword evidence="8 15" id="KW-0833">Ubl conjugation pathway</keyword>
<dbReference type="Gene3D" id="3.30.40.10">
    <property type="entry name" value="Zinc/RING finger domain, C3HC4 (zinc finger)"/>
    <property type="match status" value="1"/>
</dbReference>
<dbReference type="GO" id="GO:0005634">
    <property type="term" value="C:nucleus"/>
    <property type="evidence" value="ECO:0007669"/>
    <property type="project" value="UniProtKB-SubCell"/>
</dbReference>
<comment type="caution">
    <text evidence="19">The sequence shown here is derived from an EMBL/GenBank/DDBJ whole genome shotgun (WGS) entry which is preliminary data.</text>
</comment>
<dbReference type="GO" id="GO:0061630">
    <property type="term" value="F:ubiquitin protein ligase activity"/>
    <property type="evidence" value="ECO:0007669"/>
    <property type="project" value="UniProtKB-EC"/>
</dbReference>
<keyword evidence="10 15" id="KW-0156">Chromatin regulator</keyword>
<dbReference type="PANTHER" id="PTHR23163:SF0">
    <property type="entry name" value="E3 UBIQUITIN-PROTEIN LIGASE BRE1"/>
    <property type="match status" value="1"/>
</dbReference>
<keyword evidence="9 15" id="KW-0862">Zinc</keyword>
<evidence type="ECO:0000256" key="1">
    <source>
        <dbReference type="ARBA" id="ARBA00000900"/>
    </source>
</evidence>
<feature type="region of interest" description="Disordered" evidence="17">
    <location>
        <begin position="1"/>
        <end position="22"/>
    </location>
</feature>
<evidence type="ECO:0000259" key="18">
    <source>
        <dbReference type="PROSITE" id="PS50089"/>
    </source>
</evidence>
<comment type="similarity">
    <text evidence="4 15">Belongs to the BRE1 family.</text>
</comment>
<dbReference type="CDD" id="cd16499">
    <property type="entry name" value="RING-HC_Bre1-like"/>
    <property type="match status" value="1"/>
</dbReference>
<dbReference type="InterPro" id="IPR013083">
    <property type="entry name" value="Znf_RING/FYVE/PHD"/>
</dbReference>
<keyword evidence="20" id="KW-1185">Reference proteome</keyword>
<dbReference type="RefSeq" id="XP_043051513.1">
    <property type="nucleotide sequence ID" value="XM_043193125.1"/>
</dbReference>
<keyword evidence="12 15" id="KW-0539">Nucleus</keyword>
<proteinExistence type="inferred from homology"/>
<dbReference type="Proteomes" id="UP000790833">
    <property type="component" value="Unassembled WGS sequence"/>
</dbReference>
<dbReference type="InterPro" id="IPR013956">
    <property type="entry name" value="E3_ubiquit_lig_Bre1"/>
</dbReference>
<protein>
    <recommendedName>
        <fullName evidence="15">E3 ubiquitin protein ligase</fullName>
        <ecNumber evidence="15">2.3.2.27</ecNumber>
    </recommendedName>
</protein>
<dbReference type="SUPFAM" id="SSF57850">
    <property type="entry name" value="RING/U-box"/>
    <property type="match status" value="1"/>
</dbReference>
<comment type="function">
    <text evidence="13">E3 ubiquitin-protein ligase that mediates monoubiquitination of histone H2B to form H2BK123ub1. H2BK123ub1 gives a specific tag for epigenetic transcriptional activation and is also a prerequisite for H3K4me and H3K79me formation.</text>
</comment>
<dbReference type="GO" id="GO:0006950">
    <property type="term" value="P:response to stress"/>
    <property type="evidence" value="ECO:0007669"/>
    <property type="project" value="UniProtKB-ARBA"/>
</dbReference>
<evidence type="ECO:0000256" key="13">
    <source>
        <dbReference type="ARBA" id="ARBA00059679"/>
    </source>
</evidence>
<evidence type="ECO:0000256" key="10">
    <source>
        <dbReference type="ARBA" id="ARBA00022853"/>
    </source>
</evidence>
<dbReference type="SMART" id="SM00184">
    <property type="entry name" value="RING"/>
    <property type="match status" value="1"/>
</dbReference>
<comment type="catalytic activity">
    <reaction evidence="1 15">
        <text>S-ubiquitinyl-[E2 ubiquitin-conjugating enzyme]-L-cysteine + [acceptor protein]-L-lysine = [E2 ubiquitin-conjugating enzyme]-L-cysteine + N(6)-ubiquitinyl-[acceptor protein]-L-lysine.</text>
        <dbReference type="EC" id="2.3.2.27"/>
    </reaction>
</comment>
<name>A0A9P7VEH7_9ASCO</name>
<gene>
    <name evidence="19" type="ORF">KQ657_002355</name>
</gene>
<dbReference type="GO" id="GO:0033503">
    <property type="term" value="C:HULC complex"/>
    <property type="evidence" value="ECO:0007669"/>
    <property type="project" value="TreeGrafter"/>
</dbReference>
<evidence type="ECO:0000313" key="20">
    <source>
        <dbReference type="Proteomes" id="UP000790833"/>
    </source>
</evidence>
<dbReference type="EMBL" id="JAHMUF010000002">
    <property type="protein sequence ID" value="KAG7195968.1"/>
    <property type="molecule type" value="Genomic_DNA"/>
</dbReference>
<evidence type="ECO:0000313" key="19">
    <source>
        <dbReference type="EMBL" id="KAG7195968.1"/>
    </source>
</evidence>
<feature type="coiled-coil region" evidence="16">
    <location>
        <begin position="275"/>
        <end position="351"/>
    </location>
</feature>
<evidence type="ECO:0000256" key="3">
    <source>
        <dbReference type="ARBA" id="ARBA00004906"/>
    </source>
</evidence>
<evidence type="ECO:0000256" key="11">
    <source>
        <dbReference type="ARBA" id="ARBA00023054"/>
    </source>
</evidence>
<feature type="coiled-coil region" evidence="16">
    <location>
        <begin position="422"/>
        <end position="514"/>
    </location>
</feature>
<evidence type="ECO:0000256" key="16">
    <source>
        <dbReference type="SAM" id="Coils"/>
    </source>
</evidence>
<evidence type="ECO:0000256" key="4">
    <source>
        <dbReference type="ARBA" id="ARBA00005555"/>
    </source>
</evidence>
<dbReference type="GeneID" id="66115729"/>
<dbReference type="OrthoDB" id="654191at2759"/>
<dbReference type="GO" id="GO:0016567">
    <property type="term" value="P:protein ubiquitination"/>
    <property type="evidence" value="ECO:0007669"/>
    <property type="project" value="UniProtKB-UniRule"/>
</dbReference>
<evidence type="ECO:0000256" key="8">
    <source>
        <dbReference type="ARBA" id="ARBA00022786"/>
    </source>
</evidence>
<feature type="coiled-coil region" evidence="16">
    <location>
        <begin position="161"/>
        <end position="202"/>
    </location>
</feature>
<dbReference type="Pfam" id="PF08647">
    <property type="entry name" value="BRE1"/>
    <property type="match status" value="1"/>
</dbReference>
<comment type="pathway">
    <text evidence="3 15">Protein modification; protein ubiquitination.</text>
</comment>
<dbReference type="AlphaFoldDB" id="A0A9P7VEH7"/>
<evidence type="ECO:0000256" key="12">
    <source>
        <dbReference type="ARBA" id="ARBA00023242"/>
    </source>
</evidence>
<dbReference type="PANTHER" id="PTHR23163">
    <property type="entry name" value="RING FINGER PROTEIN-RELATED"/>
    <property type="match status" value="1"/>
</dbReference>
<organism evidence="19 20">
    <name type="scientific">Scheffersomyces spartinae</name>
    <dbReference type="NCBI Taxonomy" id="45513"/>
    <lineage>
        <taxon>Eukaryota</taxon>
        <taxon>Fungi</taxon>
        <taxon>Dikarya</taxon>
        <taxon>Ascomycota</taxon>
        <taxon>Saccharomycotina</taxon>
        <taxon>Pichiomycetes</taxon>
        <taxon>Debaryomycetaceae</taxon>
        <taxon>Scheffersomyces</taxon>
    </lineage>
</organism>
<dbReference type="InterPro" id="IPR001841">
    <property type="entry name" value="Znf_RING"/>
</dbReference>
<feature type="compositionally biased region" description="Low complexity" evidence="17">
    <location>
        <begin position="236"/>
        <end position="255"/>
    </location>
</feature>
<dbReference type="Pfam" id="PF13923">
    <property type="entry name" value="zf-C3HC4_2"/>
    <property type="match status" value="1"/>
</dbReference>
<evidence type="ECO:0000256" key="9">
    <source>
        <dbReference type="ARBA" id="ARBA00022833"/>
    </source>
</evidence>
<keyword evidence="6 15" id="KW-0479">Metal-binding</keyword>
<evidence type="ECO:0000256" key="5">
    <source>
        <dbReference type="ARBA" id="ARBA00022679"/>
    </source>
</evidence>
<accession>A0A9P7VEH7</accession>
<comment type="subcellular location">
    <subcellularLocation>
        <location evidence="2 15">Nucleus</location>
    </subcellularLocation>
</comment>
<reference evidence="19" key="1">
    <citation type="submission" date="2021-03" db="EMBL/GenBank/DDBJ databases">
        <authorList>
            <person name="Palmer J.M."/>
        </authorList>
    </citation>
    <scope>NUCLEOTIDE SEQUENCE</scope>
    <source>
        <strain evidence="19">ARV_011</strain>
    </source>
</reference>
<evidence type="ECO:0000256" key="15">
    <source>
        <dbReference type="RuleBase" id="RU365038"/>
    </source>
</evidence>
<feature type="domain" description="RING-type" evidence="18">
    <location>
        <begin position="669"/>
        <end position="708"/>
    </location>
</feature>
<evidence type="ECO:0000256" key="2">
    <source>
        <dbReference type="ARBA" id="ARBA00004123"/>
    </source>
</evidence>
<keyword evidence="7 14" id="KW-0863">Zinc-finger</keyword>
<evidence type="ECO:0000256" key="7">
    <source>
        <dbReference type="ARBA" id="ARBA00022771"/>
    </source>
</evidence>
<feature type="compositionally biased region" description="Basic and acidic residues" evidence="17">
    <location>
        <begin position="1"/>
        <end position="13"/>
    </location>
</feature>
<dbReference type="GO" id="GO:0008270">
    <property type="term" value="F:zinc ion binding"/>
    <property type="evidence" value="ECO:0007669"/>
    <property type="project" value="UniProtKB-KW"/>
</dbReference>